<feature type="domain" description="1-deoxy-D-xylulose 5-phosphate reductoisomerase C-terminal" evidence="13">
    <location>
        <begin position="145"/>
        <end position="228"/>
    </location>
</feature>
<evidence type="ECO:0000259" key="14">
    <source>
        <dbReference type="Pfam" id="PF13288"/>
    </source>
</evidence>
<evidence type="ECO:0000256" key="2">
    <source>
        <dbReference type="ARBA" id="ARBA00001946"/>
    </source>
</evidence>
<dbReference type="PIRSF" id="PIRSF006205">
    <property type="entry name" value="Dxp_reductismrs"/>
    <property type="match status" value="1"/>
</dbReference>
<dbReference type="GO" id="GO:0030145">
    <property type="term" value="F:manganese ion binding"/>
    <property type="evidence" value="ECO:0007669"/>
    <property type="project" value="TreeGrafter"/>
</dbReference>
<dbReference type="Pfam" id="PF13288">
    <property type="entry name" value="DXPR_C"/>
    <property type="match status" value="1"/>
</dbReference>
<reference evidence="15" key="1">
    <citation type="submission" date="2018-06" db="EMBL/GenBank/DDBJ databases">
        <authorList>
            <person name="Zhirakovskaya E."/>
        </authorList>
    </citation>
    <scope>NUCLEOTIDE SEQUENCE</scope>
</reference>
<keyword evidence="9" id="KW-0464">Manganese</keyword>
<dbReference type="NCBIfam" id="TIGR00243">
    <property type="entry name" value="Dxr"/>
    <property type="match status" value="1"/>
</dbReference>
<dbReference type="EMBL" id="UOEX01000247">
    <property type="protein sequence ID" value="VAW38405.1"/>
    <property type="molecule type" value="Genomic_DNA"/>
</dbReference>
<evidence type="ECO:0000256" key="10">
    <source>
        <dbReference type="ARBA" id="ARBA00023229"/>
    </source>
</evidence>
<feature type="domain" description="1-deoxy-D-xylulose 5-phosphate reductoisomerase N-terminal" evidence="12">
    <location>
        <begin position="4"/>
        <end position="131"/>
    </location>
</feature>
<proteinExistence type="inferred from homology"/>
<dbReference type="GO" id="GO:0051484">
    <property type="term" value="P:isopentenyl diphosphate biosynthetic process, methylerythritol 4-phosphate pathway involved in terpenoid biosynthetic process"/>
    <property type="evidence" value="ECO:0007669"/>
    <property type="project" value="TreeGrafter"/>
</dbReference>
<gene>
    <name evidence="15" type="ORF">MNBD_DELTA03-655</name>
</gene>
<dbReference type="Pfam" id="PF08436">
    <property type="entry name" value="DXP_redisom_C"/>
    <property type="match status" value="1"/>
</dbReference>
<sequence>MKHLTILGSTGSIGTNVLKVVKQYPGRFRVLGLAAGRNIELLRRQVEAFAPQLVSVLDEQTARQLARLLAPEWADKIRWGSKGAAEVATLPAVDMVVSAIVGAAGLTPTFAAIEARKDIALANKETLVMAGELVMRAVEKHHVRLLPVDSEHNAIFQALTAGRRQDVKKIILTASGGPFRELAAGDLWRVTPEQALNHPNWQMGKKISIDSATLMNKGLEVIEARWLFDQEAGNIEVLMHPQSVVHSMVEFIDGSVVAQMAVPDMQIPIAFALCYPERIKLELPALNLLQQQFSFQPPDFKKFPALPLAYQALKQGGDRPAVLNAANEVAVYAFLDGRIRFPEIFLCVAETLRLTAVRPLSSITAVLETDLAARLQAESIVEALTIKQKQKSGQPVPCPPIPPGLER</sequence>
<name>A0A3B0V4C3_9ZZZZ</name>
<dbReference type="NCBIfam" id="NF009114">
    <property type="entry name" value="PRK12464.1"/>
    <property type="match status" value="1"/>
</dbReference>
<evidence type="ECO:0000256" key="5">
    <source>
        <dbReference type="ARBA" id="ARBA00012366"/>
    </source>
</evidence>
<evidence type="ECO:0000259" key="13">
    <source>
        <dbReference type="Pfam" id="PF08436"/>
    </source>
</evidence>
<dbReference type="GO" id="GO:0070402">
    <property type="term" value="F:NADPH binding"/>
    <property type="evidence" value="ECO:0007669"/>
    <property type="project" value="InterPro"/>
</dbReference>
<keyword evidence="6" id="KW-0479">Metal-binding</keyword>
<dbReference type="AlphaFoldDB" id="A0A3B0V4C3"/>
<dbReference type="Gene3D" id="1.10.1740.10">
    <property type="match status" value="1"/>
</dbReference>
<dbReference type="FunFam" id="3.40.50.720:FF:000045">
    <property type="entry name" value="1-deoxy-D-xylulose 5-phosphate reductoisomerase"/>
    <property type="match status" value="1"/>
</dbReference>
<dbReference type="InterPro" id="IPR036291">
    <property type="entry name" value="NAD(P)-bd_dom_sf"/>
</dbReference>
<dbReference type="PANTHER" id="PTHR30525">
    <property type="entry name" value="1-DEOXY-D-XYLULOSE 5-PHOSPHATE REDUCTOISOMERASE"/>
    <property type="match status" value="1"/>
</dbReference>
<evidence type="ECO:0000256" key="6">
    <source>
        <dbReference type="ARBA" id="ARBA00022723"/>
    </source>
</evidence>
<comment type="similarity">
    <text evidence="4">Belongs to the DXR family.</text>
</comment>
<feature type="domain" description="DXP reductoisomerase C-terminal" evidence="14">
    <location>
        <begin position="260"/>
        <end position="374"/>
    </location>
</feature>
<evidence type="ECO:0000256" key="7">
    <source>
        <dbReference type="ARBA" id="ARBA00022857"/>
    </source>
</evidence>
<organism evidence="15">
    <name type="scientific">hydrothermal vent metagenome</name>
    <dbReference type="NCBI Taxonomy" id="652676"/>
    <lineage>
        <taxon>unclassified sequences</taxon>
        <taxon>metagenomes</taxon>
        <taxon>ecological metagenomes</taxon>
    </lineage>
</organism>
<keyword evidence="15" id="KW-0413">Isomerase</keyword>
<evidence type="ECO:0000256" key="1">
    <source>
        <dbReference type="ARBA" id="ARBA00001936"/>
    </source>
</evidence>
<dbReference type="InterPro" id="IPR003821">
    <property type="entry name" value="DXP_reductoisomerase"/>
</dbReference>
<evidence type="ECO:0000313" key="15">
    <source>
        <dbReference type="EMBL" id="VAW38405.1"/>
    </source>
</evidence>
<dbReference type="HAMAP" id="MF_00183">
    <property type="entry name" value="DXP_reductoisom"/>
    <property type="match status" value="1"/>
</dbReference>
<comment type="cofactor">
    <cofactor evidence="1">
        <name>Mn(2+)</name>
        <dbReference type="ChEBI" id="CHEBI:29035"/>
    </cofactor>
</comment>
<evidence type="ECO:0000256" key="4">
    <source>
        <dbReference type="ARBA" id="ARBA00006825"/>
    </source>
</evidence>
<evidence type="ECO:0000256" key="9">
    <source>
        <dbReference type="ARBA" id="ARBA00023211"/>
    </source>
</evidence>
<comment type="catalytic activity">
    <reaction evidence="11">
        <text>2-C-methyl-D-erythritol 4-phosphate + NADP(+) = 1-deoxy-D-xylulose 5-phosphate + NADPH + H(+)</text>
        <dbReference type="Rhea" id="RHEA:13717"/>
        <dbReference type="ChEBI" id="CHEBI:15378"/>
        <dbReference type="ChEBI" id="CHEBI:57783"/>
        <dbReference type="ChEBI" id="CHEBI:57792"/>
        <dbReference type="ChEBI" id="CHEBI:58262"/>
        <dbReference type="ChEBI" id="CHEBI:58349"/>
        <dbReference type="EC" id="1.1.1.267"/>
    </reaction>
    <physiologicalReaction direction="right-to-left" evidence="11">
        <dbReference type="Rhea" id="RHEA:13719"/>
    </physiologicalReaction>
</comment>
<dbReference type="Gene3D" id="3.40.50.720">
    <property type="entry name" value="NAD(P)-binding Rossmann-like Domain"/>
    <property type="match status" value="1"/>
</dbReference>
<dbReference type="Pfam" id="PF02670">
    <property type="entry name" value="DXP_reductoisom"/>
    <property type="match status" value="1"/>
</dbReference>
<dbReference type="EC" id="1.1.1.267" evidence="5"/>
<dbReference type="InterPro" id="IPR036169">
    <property type="entry name" value="DXPR_C_sf"/>
</dbReference>
<dbReference type="GO" id="GO:0030604">
    <property type="term" value="F:1-deoxy-D-xylulose-5-phosphate reductoisomerase activity"/>
    <property type="evidence" value="ECO:0007669"/>
    <property type="project" value="UniProtKB-EC"/>
</dbReference>
<evidence type="ECO:0000256" key="3">
    <source>
        <dbReference type="ARBA" id="ARBA00005094"/>
    </source>
</evidence>
<evidence type="ECO:0000256" key="11">
    <source>
        <dbReference type="ARBA" id="ARBA00048543"/>
    </source>
</evidence>
<dbReference type="SUPFAM" id="SSF55347">
    <property type="entry name" value="Glyceraldehyde-3-phosphate dehydrogenase-like, C-terminal domain"/>
    <property type="match status" value="1"/>
</dbReference>
<keyword evidence="10" id="KW-0414">Isoprene biosynthesis</keyword>
<keyword evidence="8 15" id="KW-0560">Oxidoreductase</keyword>
<accession>A0A3B0V4C3</accession>
<evidence type="ECO:0000259" key="12">
    <source>
        <dbReference type="Pfam" id="PF02670"/>
    </source>
</evidence>
<dbReference type="SUPFAM" id="SSF51735">
    <property type="entry name" value="NAD(P)-binding Rossmann-fold domains"/>
    <property type="match status" value="1"/>
</dbReference>
<comment type="cofactor">
    <cofactor evidence="2">
        <name>Mg(2+)</name>
        <dbReference type="ChEBI" id="CHEBI:18420"/>
    </cofactor>
</comment>
<dbReference type="InterPro" id="IPR013644">
    <property type="entry name" value="DXP_reductoisomerase_C"/>
</dbReference>
<protein>
    <recommendedName>
        <fullName evidence="5">1-deoxy-D-xylulose-5-phosphate reductoisomerase</fullName>
        <ecNumber evidence="5">1.1.1.267</ecNumber>
    </recommendedName>
</protein>
<keyword evidence="7" id="KW-0521">NADP</keyword>
<dbReference type="PANTHER" id="PTHR30525:SF0">
    <property type="entry name" value="1-DEOXY-D-XYLULOSE 5-PHOSPHATE REDUCTOISOMERASE, CHLOROPLASTIC"/>
    <property type="match status" value="1"/>
</dbReference>
<dbReference type="GO" id="GO:0016853">
    <property type="term" value="F:isomerase activity"/>
    <property type="evidence" value="ECO:0007669"/>
    <property type="project" value="UniProtKB-KW"/>
</dbReference>
<evidence type="ECO:0000256" key="8">
    <source>
        <dbReference type="ARBA" id="ARBA00023002"/>
    </source>
</evidence>
<dbReference type="UniPathway" id="UPA00056">
    <property type="reaction ID" value="UER00092"/>
</dbReference>
<dbReference type="InterPro" id="IPR013512">
    <property type="entry name" value="DXP_reductoisomerase_N"/>
</dbReference>
<dbReference type="SUPFAM" id="SSF69055">
    <property type="entry name" value="1-deoxy-D-xylulose-5-phosphate reductoisomerase, C-terminal domain"/>
    <property type="match status" value="1"/>
</dbReference>
<dbReference type="InterPro" id="IPR026877">
    <property type="entry name" value="DXPR_C"/>
</dbReference>
<comment type="pathway">
    <text evidence="3">Isoprenoid biosynthesis; isopentenyl diphosphate biosynthesis via DXP pathway; isopentenyl diphosphate from 1-deoxy-D-xylulose 5-phosphate: step 1/6.</text>
</comment>